<dbReference type="PANTHER" id="PTHR43236:SF1">
    <property type="entry name" value="BLL7220 PROTEIN"/>
    <property type="match status" value="1"/>
</dbReference>
<dbReference type="CDD" id="cd00093">
    <property type="entry name" value="HTH_XRE"/>
    <property type="match status" value="1"/>
</dbReference>
<dbReference type="Pfam" id="PF06114">
    <property type="entry name" value="Peptidase_M78"/>
    <property type="match status" value="1"/>
</dbReference>
<dbReference type="PANTHER" id="PTHR43236">
    <property type="entry name" value="ANTITOXIN HIGA1"/>
    <property type="match status" value="1"/>
</dbReference>
<dbReference type="Pfam" id="PF01381">
    <property type="entry name" value="HTH_3"/>
    <property type="match status" value="1"/>
</dbReference>
<sequence>MTDRIRFRVRDAMHSRHPGPTQAKMAKDTGMNKDALSRALNGQRNFSATELAALAKTLKVSLSWLITGDPGPDGSTTPHSVESPGRIDRLAQAMAFPAGAYREVGLSTSAVTSIGDGISAEHAARMVARKLSTALGPRFVDDLAGAVEGAFGIGVFVVAEGPAFDARAMSDANVTYIVVRATGAWYQANLVLARELGELLAERHTDLAVRGHAAELWARRFAMELLLPEARLRSIDFNRQTPRELATFLWDAGVSAKALARRLSSLGIHRGPAMVHADEGTLQLLVWQDPDCLSHRRAGAFRAPRIPADLYAAHLTAMRQGLVDGTSLAWMLDTPLTEL</sequence>
<feature type="domain" description="HTH cro/C1-type" evidence="2">
    <location>
        <begin position="21"/>
        <end position="65"/>
    </location>
</feature>
<accession>A0ABX1G3G3</accession>
<evidence type="ECO:0000313" key="4">
    <source>
        <dbReference type="Proteomes" id="UP000746595"/>
    </source>
</evidence>
<dbReference type="Gene3D" id="1.10.260.40">
    <property type="entry name" value="lambda repressor-like DNA-binding domains"/>
    <property type="match status" value="1"/>
</dbReference>
<organism evidence="3 4">
    <name type="scientific">Paeniglutamicibacter terrestris</name>
    <dbReference type="NCBI Taxonomy" id="2723403"/>
    <lineage>
        <taxon>Bacteria</taxon>
        <taxon>Bacillati</taxon>
        <taxon>Actinomycetota</taxon>
        <taxon>Actinomycetes</taxon>
        <taxon>Micrococcales</taxon>
        <taxon>Micrococcaceae</taxon>
        <taxon>Paeniglutamicibacter</taxon>
    </lineage>
</organism>
<dbReference type="InterPro" id="IPR010359">
    <property type="entry name" value="IrrE_HExxH"/>
</dbReference>
<comment type="caution">
    <text evidence="3">The sequence shown here is derived from an EMBL/GenBank/DDBJ whole genome shotgun (WGS) entry which is preliminary data.</text>
</comment>
<dbReference type="SMART" id="SM00530">
    <property type="entry name" value="HTH_XRE"/>
    <property type="match status" value="1"/>
</dbReference>
<dbReference type="EMBL" id="JAAWVT010000002">
    <property type="protein sequence ID" value="NKG20569.1"/>
    <property type="molecule type" value="Genomic_DNA"/>
</dbReference>
<evidence type="ECO:0000259" key="2">
    <source>
        <dbReference type="PROSITE" id="PS50943"/>
    </source>
</evidence>
<evidence type="ECO:0000256" key="1">
    <source>
        <dbReference type="ARBA" id="ARBA00007227"/>
    </source>
</evidence>
<reference evidence="3 4" key="1">
    <citation type="submission" date="2020-04" db="EMBL/GenBank/DDBJ databases">
        <title>Paeniglutamicibacter sp. ANT13_2, a novel actinomycete isolated from sediment in Antarctica.</title>
        <authorList>
            <person name="Sakdapetsiri C."/>
            <person name="Pinyakong O."/>
        </authorList>
    </citation>
    <scope>NUCLEOTIDE SEQUENCE [LARGE SCALE GENOMIC DNA]</scope>
    <source>
        <strain evidence="3 4">ANT13_2</strain>
    </source>
</reference>
<dbReference type="InterPro" id="IPR052345">
    <property type="entry name" value="Rad_response_metalloprotease"/>
</dbReference>
<dbReference type="Proteomes" id="UP000746595">
    <property type="component" value="Unassembled WGS sequence"/>
</dbReference>
<proteinExistence type="inferred from homology"/>
<dbReference type="PROSITE" id="PS50943">
    <property type="entry name" value="HTH_CROC1"/>
    <property type="match status" value="1"/>
</dbReference>
<evidence type="ECO:0000313" key="3">
    <source>
        <dbReference type="EMBL" id="NKG20569.1"/>
    </source>
</evidence>
<gene>
    <name evidence="3" type="ORF">HED64_07560</name>
</gene>
<keyword evidence="4" id="KW-1185">Reference proteome</keyword>
<protein>
    <submittedName>
        <fullName evidence="3">ImmA/IrrE family metallo-endopeptidase</fullName>
    </submittedName>
</protein>
<name>A0ABX1G3G3_9MICC</name>
<dbReference type="SUPFAM" id="SSF47413">
    <property type="entry name" value="lambda repressor-like DNA-binding domains"/>
    <property type="match status" value="1"/>
</dbReference>
<comment type="similarity">
    <text evidence="1">Belongs to the short-chain fatty acyl-CoA assimilation regulator (ScfR) family.</text>
</comment>
<dbReference type="InterPro" id="IPR010982">
    <property type="entry name" value="Lambda_DNA-bd_dom_sf"/>
</dbReference>
<dbReference type="InterPro" id="IPR001387">
    <property type="entry name" value="Cro/C1-type_HTH"/>
</dbReference>